<dbReference type="Pfam" id="PF13560">
    <property type="entry name" value="HTH_31"/>
    <property type="match status" value="1"/>
</dbReference>
<dbReference type="PROSITE" id="PS50943">
    <property type="entry name" value="HTH_CROC1"/>
    <property type="match status" value="1"/>
</dbReference>
<evidence type="ECO:0000313" key="2">
    <source>
        <dbReference type="EMBL" id="APU14834.1"/>
    </source>
</evidence>
<reference evidence="3" key="1">
    <citation type="submission" date="2016-06" db="EMBL/GenBank/DDBJ databases">
        <title>Complete genome sequence of Actinoalloteichus fjordicus DSM 46855 (=ADI127-17), type strain of the new species Actinoalloteichus fjordicus.</title>
        <authorList>
            <person name="Ruckert C."/>
            <person name="Nouioui I."/>
            <person name="Willmese J."/>
            <person name="van Wezel G."/>
            <person name="Klenk H.-P."/>
            <person name="Kalinowski J."/>
            <person name="Zotchev S.B."/>
        </authorList>
    </citation>
    <scope>NUCLEOTIDE SEQUENCE [LARGE SCALE GENOMIC DNA]</scope>
    <source>
        <strain evidence="3">ADI127-7</strain>
    </source>
</reference>
<dbReference type="CDD" id="cd00093">
    <property type="entry name" value="HTH_XRE"/>
    <property type="match status" value="1"/>
</dbReference>
<keyword evidence="3" id="KW-1185">Reference proteome</keyword>
<dbReference type="InterPro" id="IPR001387">
    <property type="entry name" value="Cro/C1-type_HTH"/>
</dbReference>
<name>A0AAC9LEM0_9PSEU</name>
<dbReference type="GO" id="GO:0003677">
    <property type="term" value="F:DNA binding"/>
    <property type="evidence" value="ECO:0007669"/>
    <property type="project" value="InterPro"/>
</dbReference>
<accession>A0AAC9LEM0</accession>
<protein>
    <submittedName>
        <fullName evidence="2">Transcriptional regulator</fullName>
    </submittedName>
</protein>
<dbReference type="Gene3D" id="1.10.260.40">
    <property type="entry name" value="lambda repressor-like DNA-binding domains"/>
    <property type="match status" value="1"/>
</dbReference>
<sequence length="474" mass="52906">MQATRRRRLARRRKSLGLTQEDLAARLRVERSTVVRWEGGEREPQPWIRPRLAAALNLSSEELEELLTEADGVDGDAGTRPYEALAPGDRNPAFGPEIAEQVRRSQEEWPRVRRAVGARGRELAELAAWLYPAACRAPGGHALTGPGWLLDEPVELDSVRLSFADAESPLPRLEPLDHVLPLTTRGERYAGYSRAVRDLVRPRLLENRLSYRLLGVSQRHGVAMTFGTTTFFEVFDLKESLAHEFKAAWLASGGSVPDWSALPLRSAIGVPFDPARLLMSPGISTLTIRRGARGDDRFMMHQRDGRAVADGGGMCTVMPSGEFQPSSLAAVDVRNDFSLWRNIMREYSEEFLGNPEHDGAGACSIDYVRQEPFRSFEQARAEGRLRLWHYGLVMDPLTLAASQRTVAVIDDETFDRLFTGLVSTNDEGHLVGEGGRLDMPFTGEAIDRLEPRLSACSLTLLRLAWRDRSRLLGR</sequence>
<organism evidence="2 3">
    <name type="scientific">Actinoalloteichus fjordicus</name>
    <dbReference type="NCBI Taxonomy" id="1612552"/>
    <lineage>
        <taxon>Bacteria</taxon>
        <taxon>Bacillati</taxon>
        <taxon>Actinomycetota</taxon>
        <taxon>Actinomycetes</taxon>
        <taxon>Pseudonocardiales</taxon>
        <taxon>Pseudonocardiaceae</taxon>
        <taxon>Actinoalloteichus</taxon>
    </lineage>
</organism>
<dbReference type="SUPFAM" id="SSF47413">
    <property type="entry name" value="lambda repressor-like DNA-binding domains"/>
    <property type="match status" value="1"/>
</dbReference>
<feature type="domain" description="HTH cro/C1-type" evidence="1">
    <location>
        <begin position="9"/>
        <end position="63"/>
    </location>
</feature>
<dbReference type="InterPro" id="IPR010982">
    <property type="entry name" value="Lambda_DNA-bd_dom_sf"/>
</dbReference>
<dbReference type="RefSeq" id="WP_075740625.1">
    <property type="nucleotide sequence ID" value="NZ_CP016076.1"/>
</dbReference>
<dbReference type="SMART" id="SM00530">
    <property type="entry name" value="HTH_XRE"/>
    <property type="match status" value="1"/>
</dbReference>
<dbReference type="Proteomes" id="UP000185511">
    <property type="component" value="Chromosome"/>
</dbReference>
<evidence type="ECO:0000259" key="1">
    <source>
        <dbReference type="PROSITE" id="PS50943"/>
    </source>
</evidence>
<dbReference type="AlphaFoldDB" id="A0AAC9LEM0"/>
<gene>
    <name evidence="2" type="ORF">UA74_13880</name>
</gene>
<proteinExistence type="predicted"/>
<dbReference type="EMBL" id="CP016076">
    <property type="protein sequence ID" value="APU14834.1"/>
    <property type="molecule type" value="Genomic_DNA"/>
</dbReference>
<evidence type="ECO:0000313" key="3">
    <source>
        <dbReference type="Proteomes" id="UP000185511"/>
    </source>
</evidence>
<dbReference type="KEGG" id="acad:UA74_13880"/>